<accession>A0A836H7Q2</accession>
<feature type="compositionally biased region" description="Low complexity" evidence="2">
    <location>
        <begin position="965"/>
        <end position="983"/>
    </location>
</feature>
<evidence type="ECO:0000313" key="3">
    <source>
        <dbReference type="EMBL" id="KAG5495207.1"/>
    </source>
</evidence>
<evidence type="ECO:0000256" key="1">
    <source>
        <dbReference type="SAM" id="Coils"/>
    </source>
</evidence>
<keyword evidence="4" id="KW-1185">Reference proteome</keyword>
<feature type="region of interest" description="Disordered" evidence="2">
    <location>
        <begin position="1"/>
        <end position="21"/>
    </location>
</feature>
<name>A0A836H7Q2_9TRYP</name>
<dbReference type="Proteomes" id="UP000674318">
    <property type="component" value="Unassembled WGS sequence"/>
</dbReference>
<feature type="compositionally biased region" description="Low complexity" evidence="2">
    <location>
        <begin position="223"/>
        <end position="242"/>
    </location>
</feature>
<dbReference type="GeneID" id="94288379"/>
<gene>
    <name evidence="3" type="ORF">JKF63_02262</name>
</gene>
<proteinExistence type="predicted"/>
<feature type="region of interest" description="Disordered" evidence="2">
    <location>
        <begin position="693"/>
        <end position="716"/>
    </location>
</feature>
<dbReference type="OrthoDB" id="267472at2759"/>
<evidence type="ECO:0000256" key="2">
    <source>
        <dbReference type="SAM" id="MobiDB-lite"/>
    </source>
</evidence>
<feature type="compositionally biased region" description="Basic and acidic residues" evidence="2">
    <location>
        <begin position="828"/>
        <end position="846"/>
    </location>
</feature>
<sequence>MKEICFTPQTPATPTPTPTTSAVASSVKRLYHSADDTLPSPPHAPPCGYAQRALLCSALSATPPSPSWILSESTGEGEGTRSLGRLEMVERERVPSLDAVNHRGRLQCGGTPDLLSPVPMRESIDAPSPCMREAVEGSEGSPVLPQETTGTACDTLLHMPPAAPITLGGEGDAPSQVLQSSPRSVTATPSYAGLQASDVAPNSATKTPCTTTRSAPNPIPGDASQSTTSSRSSAKGTASTATPKTQFERARPQQQQAELSSGESVVLEEEFRMENEELRCQLEALGEIQAELVRRCQLRDEEAVRVGQRHASERKLIALEKEEALVQLTEAYEEQLQELQDAKLAAQSKAHALAEEVVMLRSTLADTQDELKASMAQQLKCQSFLDEATAAQTRMEAECASWRKTAVNLEADCTAQVTAEITELRGKLWAAEERAAAAELALQSLCYQLTAADQNTAAVAGADLQVDPSAVRDAAVIEKLRHCRPSTVAAKGNDTTTAVPVVFDESAVLTAVRAAMEECGMSTALSSPLQSYSHAGERKDAGLSRVHSHRTLSGVDSHDSQHSSTTTVSRASCDPSAHPAPARLSNAGLLHCRLHKHSIEVAMEHVSAGYLRAAREAYACADARAVTVQKSLLREVNELRAQLEQSRQLLPSLPGCPQKDTPQCHGREGAECQTVEKAGLSRDSPVPPVAGAVNTPSVQSPKAASVTQAQQETRTEKISCEEALNEAQRQLLHERSYIRHLQKELQSLNASSCAASLLEGLTGTLQGIRASMHRLVRDAVADMQRIVLQESTHTPAAPTEDRGYTNEIREQGDSAKILCRRWRAMNDNDRDDLQNRSPARRADRSHYTTNALPCSPLLDFAFMRSIRTSILRAEAHVRQASAALRSDAPKSAATPPRLLQPHADDRNVAYCARDSHHPRGTPFAAGGLVCDSLNRADAIGREAPSPRLVGGPRFLPGGGSPTPSPYTTTTTAAAATGQQSSQQQRVYREMCDLLQRSAADDNRAAAATAASSRYLPGGSLWASGIRPPRPPPSGMNTSPASKPSPYVAAYVAECAELHHAASPCAPRDSFAQSTSPSRHAQLSFADLAGVTQELCNVGRLLEDLRETEETREARWRQSLQAWQNKISTALDDLWQRAEYSIAALQHPLLGGVRFSCDTVDREKDAWTLASRRATSFSMRADAVDNALERARPRQDAQLSFSPKAETFAVSPHMSSRLAEVLSGKRHSREDSATPFYT</sequence>
<feature type="compositionally biased region" description="Polar residues" evidence="2">
    <location>
        <begin position="200"/>
        <end position="215"/>
    </location>
</feature>
<feature type="region of interest" description="Disordered" evidence="2">
    <location>
        <begin position="1018"/>
        <end position="1042"/>
    </location>
</feature>
<dbReference type="KEGG" id="phet:94288379"/>
<feature type="region of interest" description="Disordered" evidence="2">
    <location>
        <begin position="828"/>
        <end position="847"/>
    </location>
</feature>
<protein>
    <submittedName>
        <fullName evidence="3">Uncharacterized protein</fullName>
    </submittedName>
</protein>
<feature type="region of interest" description="Disordered" evidence="2">
    <location>
        <begin position="161"/>
        <end position="264"/>
    </location>
</feature>
<dbReference type="RefSeq" id="XP_067754459.1">
    <property type="nucleotide sequence ID" value="XM_067898302.1"/>
</dbReference>
<comment type="caution">
    <text evidence="3">The sequence shown here is derived from an EMBL/GenBank/DDBJ whole genome shotgun (WGS) entry which is preliminary data.</text>
</comment>
<evidence type="ECO:0000313" key="4">
    <source>
        <dbReference type="Proteomes" id="UP000674318"/>
    </source>
</evidence>
<dbReference type="EMBL" id="JAFJZO010000033">
    <property type="protein sequence ID" value="KAG5495207.1"/>
    <property type="molecule type" value="Genomic_DNA"/>
</dbReference>
<feature type="region of interest" description="Disordered" evidence="2">
    <location>
        <begin position="942"/>
        <end position="983"/>
    </location>
</feature>
<feature type="coiled-coil region" evidence="1">
    <location>
        <begin position="318"/>
        <end position="356"/>
    </location>
</feature>
<dbReference type="AlphaFoldDB" id="A0A836H7Q2"/>
<feature type="region of interest" description="Disordered" evidence="2">
    <location>
        <begin position="530"/>
        <end position="579"/>
    </location>
</feature>
<feature type="compositionally biased region" description="Polar residues" evidence="2">
    <location>
        <begin position="176"/>
        <end position="189"/>
    </location>
</feature>
<organism evidence="3 4">
    <name type="scientific">Porcisia hertigi</name>
    <dbReference type="NCBI Taxonomy" id="2761500"/>
    <lineage>
        <taxon>Eukaryota</taxon>
        <taxon>Discoba</taxon>
        <taxon>Euglenozoa</taxon>
        <taxon>Kinetoplastea</taxon>
        <taxon>Metakinetoplastina</taxon>
        <taxon>Trypanosomatida</taxon>
        <taxon>Trypanosomatidae</taxon>
        <taxon>Leishmaniinae</taxon>
        <taxon>Porcisia</taxon>
    </lineage>
</organism>
<reference evidence="3 4" key="1">
    <citation type="submission" date="2021-02" db="EMBL/GenBank/DDBJ databases">
        <title>Porcisia hertigi Genome sequencing and assembly.</title>
        <authorList>
            <person name="Almutairi H."/>
            <person name="Gatherer D."/>
        </authorList>
    </citation>
    <scope>NUCLEOTIDE SEQUENCE [LARGE SCALE GENOMIC DNA]</scope>
    <source>
        <strain evidence="3 4">C119</strain>
    </source>
</reference>
<keyword evidence="1" id="KW-0175">Coiled coil</keyword>
<feature type="compositionally biased region" description="Polar residues" evidence="2">
    <location>
        <begin position="694"/>
        <end position="712"/>
    </location>
</feature>